<evidence type="ECO:0000313" key="3">
    <source>
        <dbReference type="EMBL" id="MDO5976674.1"/>
    </source>
</evidence>
<comment type="similarity">
    <text evidence="1">Belongs to the NAD(P)-dependent epimerase/dehydratase family.</text>
</comment>
<name>A0ABT8WUL5_9FLAO</name>
<gene>
    <name evidence="3" type="ORF">Q4Q40_20925</name>
</gene>
<evidence type="ECO:0000313" key="4">
    <source>
        <dbReference type="Proteomes" id="UP001176806"/>
    </source>
</evidence>
<keyword evidence="4" id="KW-1185">Reference proteome</keyword>
<dbReference type="Gene3D" id="3.90.25.10">
    <property type="entry name" value="UDP-galactose 4-epimerase, domain 1"/>
    <property type="match status" value="1"/>
</dbReference>
<dbReference type="SUPFAM" id="SSF51735">
    <property type="entry name" value="NAD(P)-binding Rossmann-fold domains"/>
    <property type="match status" value="1"/>
</dbReference>
<feature type="domain" description="NAD-dependent epimerase/dehydratase" evidence="2">
    <location>
        <begin position="3"/>
        <end position="226"/>
    </location>
</feature>
<protein>
    <submittedName>
        <fullName evidence="3">SDR family oxidoreductase</fullName>
    </submittedName>
</protein>
<proteinExistence type="inferred from homology"/>
<sequence length="299" mass="34166">MKILIIGSKGFIGSHAVKHFSKFYKIWECDVVADYVNENYFIVDATNADYSDIFQQQQFDVCINCSGASSVSDSLVKPQRDFTLNTFNVHKQLDAIRRYNTHCKYINLSSAAVYGNPEQLPINENQITNPISPYGVHKKMAEDVCELFYKQYKIKCCSLRVFSAYGEGLKKQLFWDLYQKGKRNSNIVLYGTGNESRDFIHVSDIINAIECVINNGAFKSDIINVANGKEVRIKDIAQLFFDTFEELNVTIAFGGEERQGDPINWSADINVLKALNYTQKVSLKEGIEYYIKWLKEENA</sequence>
<reference evidence="3" key="1">
    <citation type="submission" date="2023-07" db="EMBL/GenBank/DDBJ databases">
        <title>Two novel species in the genus Flavivirga.</title>
        <authorList>
            <person name="Kwon K."/>
        </authorList>
    </citation>
    <scope>NUCLEOTIDE SEQUENCE</scope>
    <source>
        <strain evidence="3">KACC 14158</strain>
    </source>
</reference>
<dbReference type="RefSeq" id="WP_303303989.1">
    <property type="nucleotide sequence ID" value="NZ_BAABDA010000007.1"/>
</dbReference>
<dbReference type="Gene3D" id="3.40.50.720">
    <property type="entry name" value="NAD(P)-binding Rossmann-like Domain"/>
    <property type="match status" value="1"/>
</dbReference>
<dbReference type="Pfam" id="PF01370">
    <property type="entry name" value="Epimerase"/>
    <property type="match status" value="1"/>
</dbReference>
<organism evidence="3 4">
    <name type="scientific">Flavivirga jejuensis</name>
    <dbReference type="NCBI Taxonomy" id="870487"/>
    <lineage>
        <taxon>Bacteria</taxon>
        <taxon>Pseudomonadati</taxon>
        <taxon>Bacteroidota</taxon>
        <taxon>Flavobacteriia</taxon>
        <taxon>Flavobacteriales</taxon>
        <taxon>Flavobacteriaceae</taxon>
        <taxon>Flavivirga</taxon>
    </lineage>
</organism>
<dbReference type="EMBL" id="JAUOEL010000008">
    <property type="protein sequence ID" value="MDO5976674.1"/>
    <property type="molecule type" value="Genomic_DNA"/>
</dbReference>
<dbReference type="CDD" id="cd08946">
    <property type="entry name" value="SDR_e"/>
    <property type="match status" value="1"/>
</dbReference>
<dbReference type="InterPro" id="IPR036291">
    <property type="entry name" value="NAD(P)-bd_dom_sf"/>
</dbReference>
<accession>A0ABT8WUL5</accession>
<dbReference type="Proteomes" id="UP001176806">
    <property type="component" value="Unassembled WGS sequence"/>
</dbReference>
<evidence type="ECO:0000259" key="2">
    <source>
        <dbReference type="Pfam" id="PF01370"/>
    </source>
</evidence>
<dbReference type="InterPro" id="IPR001509">
    <property type="entry name" value="Epimerase_deHydtase"/>
</dbReference>
<evidence type="ECO:0000256" key="1">
    <source>
        <dbReference type="ARBA" id="ARBA00007637"/>
    </source>
</evidence>
<dbReference type="PANTHER" id="PTHR43000">
    <property type="entry name" value="DTDP-D-GLUCOSE 4,6-DEHYDRATASE-RELATED"/>
    <property type="match status" value="1"/>
</dbReference>
<comment type="caution">
    <text evidence="3">The sequence shown here is derived from an EMBL/GenBank/DDBJ whole genome shotgun (WGS) entry which is preliminary data.</text>
</comment>